<dbReference type="EMBL" id="PGTD01000011">
    <property type="protein sequence ID" value="PJE31045.1"/>
    <property type="molecule type" value="Genomic_DNA"/>
</dbReference>
<protein>
    <submittedName>
        <fullName evidence="2">Alpha-D-ribose 1-methylphosphonate 5-triphosphate synthase subunit PhnG</fullName>
    </submittedName>
    <submittedName>
        <fullName evidence="1">Phosphonate C-P lyase system protein PhnG</fullName>
    </submittedName>
</protein>
<reference evidence="1 4" key="2">
    <citation type="journal article" date="2018" name="Int. J. Syst. Evol. Microbiol.">
        <title>Pseudooceanicola lipolyticus sp. nov., a marine alphaproteobacterium, reclassification of Oceanicola flagellatus as Pseudooceanicola flagellatus comb. nov. and emended description of the genus Pseudooceanicola.</title>
        <authorList>
            <person name="Huang M.-M."/>
            <person name="Guo L.-L."/>
            <person name="Wu Y.-H."/>
            <person name="Lai Q.-L."/>
            <person name="Shao Z.-Z."/>
            <person name="Wang C.-S."/>
            <person name="Wu M."/>
            <person name="Xu X.-W."/>
        </authorList>
    </citation>
    <scope>NUCLEOTIDE SEQUENCE [LARGE SCALE GENOMIC DNA]</scope>
    <source>
        <strain evidence="1 4">Ar-45</strain>
    </source>
</reference>
<dbReference type="Proteomes" id="UP000231702">
    <property type="component" value="Unassembled WGS sequence"/>
</dbReference>
<keyword evidence="1" id="KW-0456">Lyase</keyword>
<dbReference type="InterPro" id="IPR009609">
    <property type="entry name" value="Phosphonate_metab_PhnG"/>
</dbReference>
<evidence type="ECO:0000313" key="2">
    <source>
        <dbReference type="EMBL" id="SNY58843.1"/>
    </source>
</evidence>
<dbReference type="NCBIfam" id="TIGR03293">
    <property type="entry name" value="PhnG_redo"/>
    <property type="match status" value="1"/>
</dbReference>
<reference evidence="2 3" key="1">
    <citation type="submission" date="2017-09" db="EMBL/GenBank/DDBJ databases">
        <authorList>
            <person name="Ehlers B."/>
            <person name="Leendertz F.H."/>
        </authorList>
    </citation>
    <scope>NUCLEOTIDE SEQUENCE [LARGE SCALE GENOMIC DNA]</scope>
    <source>
        <strain evidence="2 3">CGMCC 1.12662</strain>
    </source>
</reference>
<evidence type="ECO:0000313" key="4">
    <source>
        <dbReference type="Proteomes" id="UP000231702"/>
    </source>
</evidence>
<evidence type="ECO:0000313" key="1">
    <source>
        <dbReference type="EMBL" id="PJE31045.1"/>
    </source>
</evidence>
<organism evidence="2 3">
    <name type="scientific">Pseudooceanicola antarcticus</name>
    <dbReference type="NCBI Taxonomy" id="1247613"/>
    <lineage>
        <taxon>Bacteria</taxon>
        <taxon>Pseudomonadati</taxon>
        <taxon>Pseudomonadota</taxon>
        <taxon>Alphaproteobacteria</taxon>
        <taxon>Rhodobacterales</taxon>
        <taxon>Paracoccaceae</taxon>
        <taxon>Pseudooceanicola</taxon>
    </lineage>
</organism>
<name>A0A285JFK2_9RHOB</name>
<dbReference type="Pfam" id="PF06754">
    <property type="entry name" value="PhnG"/>
    <property type="match status" value="1"/>
</dbReference>
<proteinExistence type="predicted"/>
<dbReference type="GO" id="GO:0019634">
    <property type="term" value="P:organic phosphonate metabolic process"/>
    <property type="evidence" value="ECO:0007669"/>
    <property type="project" value="InterPro"/>
</dbReference>
<keyword evidence="4" id="KW-1185">Reference proteome</keyword>
<dbReference type="AlphaFoldDB" id="A0A285JFK2"/>
<dbReference type="GO" id="GO:0016829">
    <property type="term" value="F:lyase activity"/>
    <property type="evidence" value="ECO:0007669"/>
    <property type="project" value="UniProtKB-KW"/>
</dbReference>
<accession>A0A285JFK2</accession>
<dbReference type="EMBL" id="OBEA01000008">
    <property type="protein sequence ID" value="SNY58843.1"/>
    <property type="molecule type" value="Genomic_DNA"/>
</dbReference>
<dbReference type="Proteomes" id="UP000231655">
    <property type="component" value="Unassembled WGS sequence"/>
</dbReference>
<dbReference type="GO" id="GO:0015716">
    <property type="term" value="P:organic phosphonate transport"/>
    <property type="evidence" value="ECO:0007669"/>
    <property type="project" value="InterPro"/>
</dbReference>
<dbReference type="OrthoDB" id="530475at2"/>
<evidence type="ECO:0000313" key="3">
    <source>
        <dbReference type="Proteomes" id="UP000231655"/>
    </source>
</evidence>
<sequence length="154" mass="16240">MAEARELTEAEKARRGWMSLLAKAPPARLAELWEARGAAPGFGWLRAPEVGGMMVRGRAGGTGAAFNLGEMTVTRCALKLSDGRVGHAMVQGRDRRKAEIAALVDAGMQGVEAESLRAELLAVLEAEMAAAKAARAGKAAGTKVDFFTMVRGED</sequence>
<gene>
    <name evidence="1" type="primary">phnG</name>
    <name evidence="1" type="ORF">CVM39_04425</name>
    <name evidence="2" type="ORF">SAMN06297129_3625</name>
</gene>